<reference evidence="8" key="1">
    <citation type="submission" date="2010-05" db="EMBL/GenBank/DDBJ databases">
        <title>The draft genome of Desulfonatronospira thiodismutans ASO3-1.</title>
        <authorList>
            <consortium name="US DOE Joint Genome Institute (JGI-PGF)"/>
            <person name="Lucas S."/>
            <person name="Copeland A."/>
            <person name="Lapidus A."/>
            <person name="Cheng J.-F."/>
            <person name="Bruce D."/>
            <person name="Goodwin L."/>
            <person name="Pitluck S."/>
            <person name="Chertkov O."/>
            <person name="Brettin T."/>
            <person name="Detter J.C."/>
            <person name="Han C."/>
            <person name="Land M.L."/>
            <person name="Hauser L."/>
            <person name="Kyrpides N."/>
            <person name="Mikhailova N."/>
            <person name="Muyzer G."/>
            <person name="Woyke T."/>
        </authorList>
    </citation>
    <scope>NUCLEOTIDE SEQUENCE [LARGE SCALE GENOMIC DNA]</scope>
    <source>
        <strain evidence="8">ASO3-1</strain>
    </source>
</reference>
<evidence type="ECO:0000256" key="5">
    <source>
        <dbReference type="ARBA" id="ARBA00022723"/>
    </source>
</evidence>
<accession>D6SSI4</accession>
<protein>
    <submittedName>
        <fullName evidence="8">Nickel-dependent hydrogenase large subunit</fullName>
    </submittedName>
</protein>
<evidence type="ECO:0000256" key="1">
    <source>
        <dbReference type="ARBA" id="ARBA00001967"/>
    </source>
</evidence>
<dbReference type="Gene3D" id="1.10.645.10">
    <property type="entry name" value="Cytochrome-c3 Hydrogenase, chain B"/>
    <property type="match status" value="1"/>
</dbReference>
<evidence type="ECO:0000256" key="2">
    <source>
        <dbReference type="ARBA" id="ARBA00004196"/>
    </source>
</evidence>
<dbReference type="InterPro" id="IPR050867">
    <property type="entry name" value="NiFe/NiFeSe_hydrgnase_LSU"/>
</dbReference>
<dbReference type="PROSITE" id="PS00507">
    <property type="entry name" value="NI_HGENASE_L_1"/>
    <property type="match status" value="1"/>
</dbReference>
<dbReference type="RefSeq" id="WP_008870999.1">
    <property type="nucleotide sequence ID" value="NZ_ACJN02000003.1"/>
</dbReference>
<name>D6SSI4_9BACT</name>
<comment type="cofactor">
    <cofactor evidence="7">
        <name>Fe cation</name>
        <dbReference type="ChEBI" id="CHEBI:24875"/>
    </cofactor>
</comment>
<evidence type="ECO:0000256" key="7">
    <source>
        <dbReference type="PIRSR" id="PIRSR601501-1"/>
    </source>
</evidence>
<dbReference type="PANTHER" id="PTHR42958">
    <property type="entry name" value="HYDROGENASE-2 LARGE CHAIN"/>
    <property type="match status" value="1"/>
</dbReference>
<proteinExistence type="inferred from homology"/>
<dbReference type="Proteomes" id="UP000005496">
    <property type="component" value="Unassembled WGS sequence"/>
</dbReference>
<keyword evidence="6" id="KW-0560">Oxidoreductase</keyword>
<comment type="cofactor">
    <cofactor evidence="1 7">
        <name>Ni(2+)</name>
        <dbReference type="ChEBI" id="CHEBI:49786"/>
    </cofactor>
</comment>
<feature type="binding site" evidence="7">
    <location>
        <position position="501"/>
    </location>
    <ligand>
        <name>Mg(2+)</name>
        <dbReference type="ChEBI" id="CHEBI:18420"/>
    </ligand>
</feature>
<comment type="caution">
    <text evidence="8">The sequence shown here is derived from an EMBL/GenBank/DDBJ whole genome shotgun (WGS) entry which is preliminary data.</text>
</comment>
<dbReference type="SUPFAM" id="SSF56762">
    <property type="entry name" value="HydB/Nqo4-like"/>
    <property type="match status" value="1"/>
</dbReference>
<keyword evidence="7" id="KW-0408">Iron</keyword>
<sequence length="518" mass="57052">MSSKSVRTSLNIPLNRVEGDLEIQAAIEDGCITEARSSGTMYRGFENMMTGRGTLDGLVITPRICGICSLSHLTAAVEALEDISGTTPPDNARRLRNLALMVEMLQSDIRQSILMFMVDFTNEGAYASHPLSSLLMERYAPLSGTSAIQSIQETRRLLEVVAIIGGQWPHTSFMVPGGVTSSLGTPELLRCCMIIENFQSWYEKNVLGCSISRWHQVDSAQAMLDWLEEIESHRQGDLGLFLRLAYDAGLDTMGQGPDGFLCYGGLPLPEHTEVKGQQGQFIPAGFARHGSIQAFDPANIAEDISQCPYSQKHTSVHPWDSSTNPDPYAPRENSYSWIKAPRYNGHAVETGPLAEMLVRRDPLFTDLIQRQGSSVLSRQLARLTRPARLIPAMLAWLRELSSNPQGKFYHRVKKIPDGQGAGLIQAVRGGLGHWVQIVDQKIEHYQIITPSTWNGSPRDGDNNPGAWEKALEGTFIKNPENPVEAGHVVRSFDPCLVCAVHSLHRGRKKGVLVLGGGF</sequence>
<evidence type="ECO:0000256" key="4">
    <source>
        <dbReference type="ARBA" id="ARBA00022596"/>
    </source>
</evidence>
<evidence type="ECO:0000313" key="9">
    <source>
        <dbReference type="Proteomes" id="UP000005496"/>
    </source>
</evidence>
<dbReference type="GO" id="GO:0016151">
    <property type="term" value="F:nickel cation binding"/>
    <property type="evidence" value="ECO:0007669"/>
    <property type="project" value="InterPro"/>
</dbReference>
<dbReference type="GO" id="GO:0008901">
    <property type="term" value="F:ferredoxin hydrogenase activity"/>
    <property type="evidence" value="ECO:0007669"/>
    <property type="project" value="InterPro"/>
</dbReference>
<keyword evidence="4 7" id="KW-0533">Nickel</keyword>
<keyword evidence="7" id="KW-0460">Magnesium</keyword>
<dbReference type="InterPro" id="IPR001501">
    <property type="entry name" value="Ni-dep_hyd_lsu"/>
</dbReference>
<feature type="binding site" evidence="7">
    <location>
        <position position="65"/>
    </location>
    <ligand>
        <name>Ni(2+)</name>
        <dbReference type="ChEBI" id="CHEBI:49786"/>
    </ligand>
</feature>
<feature type="binding site" evidence="7">
    <location>
        <position position="498"/>
    </location>
    <ligand>
        <name>Mg(2+)</name>
        <dbReference type="ChEBI" id="CHEBI:18420"/>
    </ligand>
</feature>
<feature type="binding site" evidence="7">
    <location>
        <position position="68"/>
    </location>
    <ligand>
        <name>Ni(2+)</name>
        <dbReference type="ChEBI" id="CHEBI:49786"/>
    </ligand>
</feature>
<comment type="similarity">
    <text evidence="3">Belongs to the [NiFe]/[NiFeSe] hydrogenase large subunit family.</text>
</comment>
<dbReference type="Pfam" id="PF00374">
    <property type="entry name" value="NiFeSe_Hases"/>
    <property type="match status" value="2"/>
</dbReference>
<feature type="binding site" evidence="7">
    <location>
        <position position="68"/>
    </location>
    <ligand>
        <name>Fe cation</name>
        <dbReference type="ChEBI" id="CHEBI:24875"/>
    </ligand>
</feature>
<dbReference type="GO" id="GO:0030313">
    <property type="term" value="C:cell envelope"/>
    <property type="evidence" value="ECO:0007669"/>
    <property type="project" value="UniProtKB-SubCell"/>
</dbReference>
<evidence type="ECO:0000256" key="6">
    <source>
        <dbReference type="ARBA" id="ARBA00023002"/>
    </source>
</evidence>
<feature type="binding site" evidence="7">
    <location>
        <position position="447"/>
    </location>
    <ligand>
        <name>Mg(2+)</name>
        <dbReference type="ChEBI" id="CHEBI:18420"/>
    </ligand>
</feature>
<feature type="binding site" evidence="7">
    <location>
        <position position="46"/>
    </location>
    <ligand>
        <name>Mg(2+)</name>
        <dbReference type="ChEBI" id="CHEBI:18420"/>
    </ligand>
</feature>
<dbReference type="eggNOG" id="COG0374">
    <property type="taxonomic scope" value="Bacteria"/>
</dbReference>
<dbReference type="EMBL" id="ACJN02000003">
    <property type="protein sequence ID" value="EFI33650.1"/>
    <property type="molecule type" value="Genomic_DNA"/>
</dbReference>
<dbReference type="OrthoDB" id="9761717at2"/>
<evidence type="ECO:0000313" key="8">
    <source>
        <dbReference type="EMBL" id="EFI33650.1"/>
    </source>
</evidence>
<gene>
    <name evidence="8" type="ORF">Dthio_PD0986</name>
</gene>
<keyword evidence="5 7" id="KW-0479">Metal-binding</keyword>
<dbReference type="AlphaFoldDB" id="D6SSI4"/>
<keyword evidence="9" id="KW-1185">Reference proteome</keyword>
<comment type="subcellular location">
    <subcellularLocation>
        <location evidence="2">Cell envelope</location>
    </subcellularLocation>
</comment>
<dbReference type="InterPro" id="IPR029014">
    <property type="entry name" value="NiFe-Hase_large"/>
</dbReference>
<dbReference type="InterPro" id="IPR018194">
    <property type="entry name" value="Ni-dep_hyd_lsu_Ni_BS"/>
</dbReference>
<feature type="binding site" evidence="7">
    <location>
        <position position="495"/>
    </location>
    <ligand>
        <name>Ni(2+)</name>
        <dbReference type="ChEBI" id="CHEBI:49786"/>
    </ligand>
</feature>
<evidence type="ECO:0000256" key="3">
    <source>
        <dbReference type="ARBA" id="ARBA00009292"/>
    </source>
</evidence>
<organism evidence="8 9">
    <name type="scientific">Desulfonatronospira thiodismutans ASO3-1</name>
    <dbReference type="NCBI Taxonomy" id="555779"/>
    <lineage>
        <taxon>Bacteria</taxon>
        <taxon>Pseudomonadati</taxon>
        <taxon>Thermodesulfobacteriota</taxon>
        <taxon>Desulfovibrionia</taxon>
        <taxon>Desulfovibrionales</taxon>
        <taxon>Desulfonatronovibrionaceae</taxon>
        <taxon>Desulfonatronospira</taxon>
    </lineage>
</organism>
<dbReference type="PANTHER" id="PTHR42958:SF4">
    <property type="entry name" value="HYDROGENASE EXPRESSION_FORMATION PROTEIN HUPK"/>
    <property type="match status" value="1"/>
</dbReference>